<feature type="transmembrane region" description="Helical" evidence="2">
    <location>
        <begin position="34"/>
        <end position="56"/>
    </location>
</feature>
<feature type="transmembrane region" description="Helical" evidence="2">
    <location>
        <begin position="289"/>
        <end position="308"/>
    </location>
</feature>
<evidence type="ECO:0000256" key="1">
    <source>
        <dbReference type="SAM" id="MobiDB-lite"/>
    </source>
</evidence>
<accession>A0AAD7FSP2</accession>
<keyword evidence="2" id="KW-1133">Transmembrane helix</keyword>
<reference evidence="3" key="1">
    <citation type="submission" date="2023-03" db="EMBL/GenBank/DDBJ databases">
        <title>Massive genome expansion in bonnet fungi (Mycena s.s.) driven by repeated elements and novel gene families across ecological guilds.</title>
        <authorList>
            <consortium name="Lawrence Berkeley National Laboratory"/>
            <person name="Harder C.B."/>
            <person name="Miyauchi S."/>
            <person name="Viragh M."/>
            <person name="Kuo A."/>
            <person name="Thoen E."/>
            <person name="Andreopoulos B."/>
            <person name="Lu D."/>
            <person name="Skrede I."/>
            <person name="Drula E."/>
            <person name="Henrissat B."/>
            <person name="Morin E."/>
            <person name="Kohler A."/>
            <person name="Barry K."/>
            <person name="LaButti K."/>
            <person name="Morin E."/>
            <person name="Salamov A."/>
            <person name="Lipzen A."/>
            <person name="Mereny Z."/>
            <person name="Hegedus B."/>
            <person name="Baldrian P."/>
            <person name="Stursova M."/>
            <person name="Weitz H."/>
            <person name="Taylor A."/>
            <person name="Grigoriev I.V."/>
            <person name="Nagy L.G."/>
            <person name="Martin F."/>
            <person name="Kauserud H."/>
        </authorList>
    </citation>
    <scope>NUCLEOTIDE SEQUENCE</scope>
    <source>
        <strain evidence="3">9284</strain>
    </source>
</reference>
<feature type="transmembrane region" description="Helical" evidence="2">
    <location>
        <begin position="77"/>
        <end position="104"/>
    </location>
</feature>
<feature type="transmembrane region" description="Helical" evidence="2">
    <location>
        <begin position="208"/>
        <end position="234"/>
    </location>
</feature>
<dbReference type="EMBL" id="JARKIF010000006">
    <property type="protein sequence ID" value="KAJ7636947.1"/>
    <property type="molecule type" value="Genomic_DNA"/>
</dbReference>
<feature type="transmembrane region" description="Helical" evidence="2">
    <location>
        <begin position="255"/>
        <end position="277"/>
    </location>
</feature>
<feature type="compositionally biased region" description="Low complexity" evidence="1">
    <location>
        <begin position="11"/>
        <end position="21"/>
    </location>
</feature>
<keyword evidence="2" id="KW-0812">Transmembrane</keyword>
<protein>
    <submittedName>
        <fullName evidence="3">Uncharacterized protein</fullName>
    </submittedName>
</protein>
<proteinExistence type="predicted"/>
<keyword evidence="4" id="KW-1185">Reference proteome</keyword>
<gene>
    <name evidence="3" type="ORF">FB45DRAFT_907807</name>
</gene>
<feature type="compositionally biased region" description="Polar residues" evidence="1">
    <location>
        <begin position="1"/>
        <end position="10"/>
    </location>
</feature>
<evidence type="ECO:0000313" key="4">
    <source>
        <dbReference type="Proteomes" id="UP001221142"/>
    </source>
</evidence>
<feature type="region of interest" description="Disordered" evidence="1">
    <location>
        <begin position="1"/>
        <end position="22"/>
    </location>
</feature>
<name>A0AAD7FSP2_9AGAR</name>
<dbReference type="Proteomes" id="UP001221142">
    <property type="component" value="Unassembled WGS sequence"/>
</dbReference>
<evidence type="ECO:0000256" key="2">
    <source>
        <dbReference type="SAM" id="Phobius"/>
    </source>
</evidence>
<sequence length="345" mass="37694">MPTASTTALFTTEPTDTGTPTSSHHVELSVLTRFLIESFLCGVYFTIFTAVMYMKFRRAPTAHSPHSLRRRGTLTGRARACSASMSCVIFALVVQFCLILTHLIGTTYESYVSLVRLGGEDSAAIFFSDISRPSSVLQISTFILSSLVTDMLVIHRLFVIWSRRLDVVIFPLLSLLGQAISGGGVIHLYVVPNSHNLTTLTLHDLSNGWGTCTLVLSIVISAYSTAFIAGRIWCIRRSVRELTSHAPEGSQLMTFLVIFVESAALQTALAISILVTFQRGVTAEGVLQPIAPVVFGLSSILIHARVSLGVAYQPTKETPIVFESPRFRDILSSWQKSTIGVHENG</sequence>
<evidence type="ECO:0000313" key="3">
    <source>
        <dbReference type="EMBL" id="KAJ7636947.1"/>
    </source>
</evidence>
<organism evidence="3 4">
    <name type="scientific">Roridomyces roridus</name>
    <dbReference type="NCBI Taxonomy" id="1738132"/>
    <lineage>
        <taxon>Eukaryota</taxon>
        <taxon>Fungi</taxon>
        <taxon>Dikarya</taxon>
        <taxon>Basidiomycota</taxon>
        <taxon>Agaricomycotina</taxon>
        <taxon>Agaricomycetes</taxon>
        <taxon>Agaricomycetidae</taxon>
        <taxon>Agaricales</taxon>
        <taxon>Marasmiineae</taxon>
        <taxon>Mycenaceae</taxon>
        <taxon>Roridomyces</taxon>
    </lineage>
</organism>
<comment type="caution">
    <text evidence="3">The sequence shown here is derived from an EMBL/GenBank/DDBJ whole genome shotgun (WGS) entry which is preliminary data.</text>
</comment>
<keyword evidence="2" id="KW-0472">Membrane</keyword>
<dbReference type="AlphaFoldDB" id="A0AAD7FSP2"/>
<feature type="transmembrane region" description="Helical" evidence="2">
    <location>
        <begin position="167"/>
        <end position="188"/>
    </location>
</feature>
<feature type="transmembrane region" description="Helical" evidence="2">
    <location>
        <begin position="136"/>
        <end position="155"/>
    </location>
</feature>